<evidence type="ECO:0000313" key="6">
    <source>
        <dbReference type="Proteomes" id="UP000428328"/>
    </source>
</evidence>
<feature type="domain" description="Rubredoxin-like" evidence="3">
    <location>
        <begin position="131"/>
        <end position="164"/>
    </location>
</feature>
<protein>
    <submittedName>
        <fullName evidence="5">Rubrerythrin family protein</fullName>
    </submittedName>
</protein>
<evidence type="ECO:0000256" key="2">
    <source>
        <dbReference type="ARBA" id="ARBA00022982"/>
    </source>
</evidence>
<evidence type="ECO:0000259" key="4">
    <source>
        <dbReference type="PROSITE" id="PS50905"/>
    </source>
</evidence>
<dbReference type="InterPro" id="IPR009078">
    <property type="entry name" value="Ferritin-like_SF"/>
</dbReference>
<dbReference type="PANTHER" id="PTHR33746">
    <property type="entry name" value="RUBRERYTHRIN"/>
    <property type="match status" value="1"/>
</dbReference>
<dbReference type="InterPro" id="IPR009040">
    <property type="entry name" value="Ferritin-like_diiron"/>
</dbReference>
<dbReference type="SUPFAM" id="SSF47240">
    <property type="entry name" value="Ferritin-like"/>
    <property type="match status" value="1"/>
</dbReference>
<dbReference type="Proteomes" id="UP000428328">
    <property type="component" value="Chromosome"/>
</dbReference>
<organism evidence="5 6">
    <name type="scientific">Pseudodesulfovibrio cashew</name>
    <dbReference type="NCBI Taxonomy" id="2678688"/>
    <lineage>
        <taxon>Bacteria</taxon>
        <taxon>Pseudomonadati</taxon>
        <taxon>Thermodesulfobacteriota</taxon>
        <taxon>Desulfovibrionia</taxon>
        <taxon>Desulfovibrionales</taxon>
        <taxon>Desulfovibrionaceae</taxon>
    </lineage>
</organism>
<dbReference type="InterPro" id="IPR003251">
    <property type="entry name" value="Rr_diiron-bd_dom"/>
</dbReference>
<dbReference type="InterPro" id="IPR052753">
    <property type="entry name" value="Rbr2/Nigerythrin"/>
</dbReference>
<proteinExistence type="predicted"/>
<dbReference type="Pfam" id="PF02915">
    <property type="entry name" value="Rubrerythrin"/>
    <property type="match status" value="1"/>
</dbReference>
<keyword evidence="1" id="KW-0813">Transport</keyword>
<dbReference type="Pfam" id="PF21349">
    <property type="entry name" value="RUBY_RBDX"/>
    <property type="match status" value="1"/>
</dbReference>
<dbReference type="InterPro" id="IPR048574">
    <property type="entry name" value="RUBY_RBDX"/>
</dbReference>
<dbReference type="PANTHER" id="PTHR33746:SF4">
    <property type="entry name" value="RUBRERYTHRIN"/>
    <property type="match status" value="1"/>
</dbReference>
<dbReference type="InterPro" id="IPR024934">
    <property type="entry name" value="Rubredoxin-like_dom"/>
</dbReference>
<name>A0A6I6JE50_9BACT</name>
<dbReference type="CDD" id="cd01041">
    <property type="entry name" value="Rubrerythrin"/>
    <property type="match status" value="1"/>
</dbReference>
<evidence type="ECO:0000259" key="3">
    <source>
        <dbReference type="PROSITE" id="PS50903"/>
    </source>
</evidence>
<dbReference type="AlphaFoldDB" id="A0A6I6JE50"/>
<dbReference type="GO" id="GO:0016491">
    <property type="term" value="F:oxidoreductase activity"/>
    <property type="evidence" value="ECO:0007669"/>
    <property type="project" value="InterPro"/>
</dbReference>
<dbReference type="Gene3D" id="1.20.1260.10">
    <property type="match status" value="1"/>
</dbReference>
<dbReference type="PROSITE" id="PS50903">
    <property type="entry name" value="RUBREDOXIN_LIKE"/>
    <property type="match status" value="1"/>
</dbReference>
<dbReference type="SUPFAM" id="SSF57802">
    <property type="entry name" value="Rubredoxin-like"/>
    <property type="match status" value="1"/>
</dbReference>
<feature type="domain" description="Ferritin-like diiron" evidence="4">
    <location>
        <begin position="1"/>
        <end position="128"/>
    </location>
</feature>
<dbReference type="InterPro" id="IPR012347">
    <property type="entry name" value="Ferritin-like"/>
</dbReference>
<dbReference type="EMBL" id="CP046400">
    <property type="protein sequence ID" value="QGY39449.1"/>
    <property type="molecule type" value="Genomic_DNA"/>
</dbReference>
<keyword evidence="6" id="KW-1185">Reference proteome</keyword>
<keyword evidence="2" id="KW-0249">Electron transport</keyword>
<evidence type="ECO:0000313" key="5">
    <source>
        <dbReference type="EMBL" id="QGY39449.1"/>
    </source>
</evidence>
<dbReference type="GO" id="GO:0005506">
    <property type="term" value="F:iron ion binding"/>
    <property type="evidence" value="ECO:0007669"/>
    <property type="project" value="InterPro"/>
</dbReference>
<sequence length="165" mass="17882">MSKTIENLKAAFAGESQANRKYLAFADKAEKEGKPGVAKLFRAAAAAETIHAHAHLRLMKGIGSTEENLKAAISGETYEFEKMYPEMMDDAKEEGENAVLRYFGFANEAEKVHAALYTEALEADGDTFADAEFYICSVCGHTQNGAPTDKCPICNAPATSYAKVD</sequence>
<accession>A0A6I6JE50</accession>
<dbReference type="Gene3D" id="2.20.28.10">
    <property type="match status" value="1"/>
</dbReference>
<gene>
    <name evidence="5" type="ORF">GM415_04710</name>
</gene>
<evidence type="ECO:0000256" key="1">
    <source>
        <dbReference type="ARBA" id="ARBA00022448"/>
    </source>
</evidence>
<dbReference type="RefSeq" id="WP_158946675.1">
    <property type="nucleotide sequence ID" value="NZ_CP046400.1"/>
</dbReference>
<dbReference type="KEGG" id="psel:GM415_04710"/>
<dbReference type="PROSITE" id="PS50905">
    <property type="entry name" value="FERRITIN_LIKE"/>
    <property type="match status" value="1"/>
</dbReference>
<reference evidence="5 6" key="1">
    <citation type="submission" date="2019-11" db="EMBL/GenBank/DDBJ databases">
        <authorList>
            <person name="Zheng R.K."/>
            <person name="Sun C.M."/>
        </authorList>
    </citation>
    <scope>NUCLEOTIDE SEQUENCE [LARGE SCALE GENOMIC DNA]</scope>
    <source>
        <strain evidence="5 6">SRB007</strain>
    </source>
</reference>